<feature type="transmembrane region" description="Helical" evidence="2">
    <location>
        <begin position="15"/>
        <end position="32"/>
    </location>
</feature>
<dbReference type="InterPro" id="IPR011431">
    <property type="entry name" value="Trafficking_Pga2"/>
</dbReference>
<evidence type="ECO:0000256" key="2">
    <source>
        <dbReference type="SAM" id="Phobius"/>
    </source>
</evidence>
<feature type="region of interest" description="Disordered" evidence="1">
    <location>
        <begin position="53"/>
        <end position="73"/>
    </location>
</feature>
<dbReference type="GO" id="GO:0015031">
    <property type="term" value="P:protein transport"/>
    <property type="evidence" value="ECO:0007669"/>
    <property type="project" value="TreeGrafter"/>
</dbReference>
<feature type="compositionally biased region" description="Basic and acidic residues" evidence="1">
    <location>
        <begin position="56"/>
        <end position="73"/>
    </location>
</feature>
<sequence>MAAFDEIFDYVEKDLFYKYFRLFLVVCTYLIFRKYYSSWAAKKQTQTQFAEDERELAEKSEREAREKKQNFDKLNDEAKEFGWGKKTRQNVKLTEALLEEYAAEQRQRKQTAYDAQEDADIEDLLED</sequence>
<evidence type="ECO:0000313" key="4">
    <source>
        <dbReference type="Proteomes" id="UP000002037"/>
    </source>
</evidence>
<reference evidence="3 4" key="1">
    <citation type="journal article" date="2009" name="Nature">
        <title>Evolution of pathogenicity and sexual reproduction in eight Candida genomes.</title>
        <authorList>
            <person name="Butler G."/>
            <person name="Rasmussen M.D."/>
            <person name="Lin M.F."/>
            <person name="Santos M.A."/>
            <person name="Sakthikumar S."/>
            <person name="Munro C.A."/>
            <person name="Rheinbay E."/>
            <person name="Grabherr M."/>
            <person name="Forche A."/>
            <person name="Reedy J.L."/>
            <person name="Agrafioti I."/>
            <person name="Arnaud M.B."/>
            <person name="Bates S."/>
            <person name="Brown A.J."/>
            <person name="Brunke S."/>
            <person name="Costanzo M.C."/>
            <person name="Fitzpatrick D.A."/>
            <person name="de Groot P.W."/>
            <person name="Harris D."/>
            <person name="Hoyer L.L."/>
            <person name="Hube B."/>
            <person name="Klis F.M."/>
            <person name="Kodira C."/>
            <person name="Lennard N."/>
            <person name="Logue M.E."/>
            <person name="Martin R."/>
            <person name="Neiman A.M."/>
            <person name="Nikolaou E."/>
            <person name="Quail M.A."/>
            <person name="Quinn J."/>
            <person name="Santos M.C."/>
            <person name="Schmitzberger F.F."/>
            <person name="Sherlock G."/>
            <person name="Shah P."/>
            <person name="Silverstein K.A."/>
            <person name="Skrzypek M.S."/>
            <person name="Soll D."/>
            <person name="Staggs R."/>
            <person name="Stansfield I."/>
            <person name="Stumpf M.P."/>
            <person name="Sudbery P.E."/>
            <person name="Srikantha T."/>
            <person name="Zeng Q."/>
            <person name="Berman J."/>
            <person name="Berriman M."/>
            <person name="Heitman J."/>
            <person name="Gow N.A."/>
            <person name="Lorenz M.C."/>
            <person name="Birren B.W."/>
            <person name="Kellis M."/>
            <person name="Cuomo C.A."/>
        </authorList>
    </citation>
    <scope>NUCLEOTIDE SEQUENCE [LARGE SCALE GENOMIC DNA]</scope>
    <source>
        <strain evidence="4">ATCC MYA-3404 / T1</strain>
    </source>
</reference>
<dbReference type="PANTHER" id="PTHR28199:SF1">
    <property type="entry name" value="PROCESSING OF GAS1 AND ALP PROTEIN 2"/>
    <property type="match status" value="1"/>
</dbReference>
<dbReference type="EMBL" id="GG692395">
    <property type="protein sequence ID" value="EER36089.1"/>
    <property type="molecule type" value="Genomic_DNA"/>
</dbReference>
<protein>
    <recommendedName>
        <fullName evidence="5">Processing of GAS1 and ALP protein 2</fullName>
    </recommendedName>
</protein>
<dbReference type="STRING" id="294747.C5M439"/>
<proteinExistence type="predicted"/>
<dbReference type="HOGENOM" id="CLU_150165_0_0_1"/>
<name>C5M439_CANTT</name>
<evidence type="ECO:0008006" key="5">
    <source>
        <dbReference type="Google" id="ProtNLM"/>
    </source>
</evidence>
<dbReference type="GeneID" id="8300562"/>
<dbReference type="Pfam" id="PF07543">
    <property type="entry name" value="PGA2"/>
    <property type="match status" value="1"/>
</dbReference>
<organism evidence="3 4">
    <name type="scientific">Candida tropicalis (strain ATCC MYA-3404 / T1)</name>
    <name type="common">Yeast</name>
    <dbReference type="NCBI Taxonomy" id="294747"/>
    <lineage>
        <taxon>Eukaryota</taxon>
        <taxon>Fungi</taxon>
        <taxon>Dikarya</taxon>
        <taxon>Ascomycota</taxon>
        <taxon>Saccharomycotina</taxon>
        <taxon>Pichiomycetes</taxon>
        <taxon>Debaryomycetaceae</taxon>
        <taxon>Candida/Lodderomyces clade</taxon>
        <taxon>Candida</taxon>
    </lineage>
</organism>
<dbReference type="Proteomes" id="UP000002037">
    <property type="component" value="Unassembled WGS sequence"/>
</dbReference>
<keyword evidence="2" id="KW-0472">Membrane</keyword>
<keyword evidence="4" id="KW-1185">Reference proteome</keyword>
<keyword evidence="2" id="KW-1133">Transmembrane helix</keyword>
<keyword evidence="2" id="KW-0812">Transmembrane</keyword>
<dbReference type="AlphaFoldDB" id="C5M439"/>
<accession>C5M439</accession>
<dbReference type="RefSeq" id="XP_002546047.1">
    <property type="nucleotide sequence ID" value="XM_002546001.1"/>
</dbReference>
<gene>
    <name evidence="3" type="ORF">CTRG_00828</name>
</gene>
<dbReference type="OrthoDB" id="4227028at2759"/>
<dbReference type="eggNOG" id="ENOG502S88B">
    <property type="taxonomic scope" value="Eukaryota"/>
</dbReference>
<evidence type="ECO:0000313" key="3">
    <source>
        <dbReference type="EMBL" id="EER36089.1"/>
    </source>
</evidence>
<evidence type="ECO:0000256" key="1">
    <source>
        <dbReference type="SAM" id="MobiDB-lite"/>
    </source>
</evidence>
<dbReference type="PANTHER" id="PTHR28199">
    <property type="entry name" value="PROCESSING OF GAS1 AND ALP PROTEIN 2"/>
    <property type="match status" value="1"/>
</dbReference>
<dbReference type="VEuPathDB" id="FungiDB:CTRG_00828"/>
<dbReference type="KEGG" id="ctp:CTRG_00828"/>